<comment type="caution">
    <text evidence="8">The sequence shown here is derived from an EMBL/GenBank/DDBJ whole genome shotgun (WGS) entry which is preliminary data.</text>
</comment>
<dbReference type="SUPFAM" id="SSF52540">
    <property type="entry name" value="P-loop containing nucleoside triphosphate hydrolases"/>
    <property type="match status" value="1"/>
</dbReference>
<dbReference type="AlphaFoldDB" id="A0A9Q3UPX7"/>
<dbReference type="Pfam" id="PF02492">
    <property type="entry name" value="cobW"/>
    <property type="match status" value="1"/>
</dbReference>
<comment type="catalytic activity">
    <reaction evidence="6">
        <text>GTP + H2O = GDP + phosphate + H(+)</text>
        <dbReference type="Rhea" id="RHEA:19669"/>
        <dbReference type="ChEBI" id="CHEBI:15377"/>
        <dbReference type="ChEBI" id="CHEBI:15378"/>
        <dbReference type="ChEBI" id="CHEBI:37565"/>
        <dbReference type="ChEBI" id="CHEBI:43474"/>
        <dbReference type="ChEBI" id="CHEBI:58189"/>
    </reaction>
    <physiologicalReaction direction="left-to-right" evidence="6">
        <dbReference type="Rhea" id="RHEA:19670"/>
    </physiologicalReaction>
</comment>
<dbReference type="GO" id="GO:0000166">
    <property type="term" value="F:nucleotide binding"/>
    <property type="evidence" value="ECO:0007669"/>
    <property type="project" value="UniProtKB-KW"/>
</dbReference>
<evidence type="ECO:0000256" key="3">
    <source>
        <dbReference type="ARBA" id="ARBA00023186"/>
    </source>
</evidence>
<dbReference type="InterPro" id="IPR027417">
    <property type="entry name" value="P-loop_NTPase"/>
</dbReference>
<evidence type="ECO:0000256" key="6">
    <source>
        <dbReference type="ARBA" id="ARBA00049117"/>
    </source>
</evidence>
<comment type="similarity">
    <text evidence="4">Belongs to the SIMIBI class G3E GTPase family. ZNG1 subfamily.</text>
</comment>
<keyword evidence="2" id="KW-0378">Hydrolase</keyword>
<evidence type="ECO:0000313" key="9">
    <source>
        <dbReference type="Proteomes" id="UP001108027"/>
    </source>
</evidence>
<keyword evidence="3" id="KW-0143">Chaperone</keyword>
<keyword evidence="1" id="KW-0547">Nucleotide-binding</keyword>
<gene>
    <name evidence="8" type="ORF">LL252_12225</name>
</gene>
<name>A0A9Q3UPX7_9GAMM</name>
<evidence type="ECO:0000259" key="7">
    <source>
        <dbReference type="SMART" id="SM00833"/>
    </source>
</evidence>
<dbReference type="InterPro" id="IPR051316">
    <property type="entry name" value="Zinc-reg_GTPase_activator"/>
</dbReference>
<reference evidence="8" key="1">
    <citation type="submission" date="2021-10" db="EMBL/GenBank/DDBJ databases">
        <title>The diversity and Nitrogen Metabolism of Culturable Nitrate-Utilizing Bacteria Within the Oxygen Minimum Zone of the Changjiang (Yangtze River)Estuary.</title>
        <authorList>
            <person name="Zhang D."/>
            <person name="Zheng J."/>
            <person name="Liu S."/>
            <person name="He W."/>
        </authorList>
    </citation>
    <scope>NUCLEOTIDE SEQUENCE</scope>
    <source>
        <strain evidence="8">FXH-223</strain>
    </source>
</reference>
<accession>A0A9Q3UPX7</accession>
<organism evidence="8 9">
    <name type="scientific">Alloalcanivorax marinus</name>
    <dbReference type="NCBI Taxonomy" id="1177169"/>
    <lineage>
        <taxon>Bacteria</taxon>
        <taxon>Pseudomonadati</taxon>
        <taxon>Pseudomonadota</taxon>
        <taxon>Gammaproteobacteria</taxon>
        <taxon>Oceanospirillales</taxon>
        <taxon>Alcanivoracaceae</taxon>
        <taxon>Alloalcanivorax</taxon>
    </lineage>
</organism>
<protein>
    <submittedName>
        <fullName evidence="8">GTP-binding protein</fullName>
    </submittedName>
</protein>
<proteinExistence type="inferred from homology"/>
<keyword evidence="9" id="KW-1185">Reference proteome</keyword>
<dbReference type="PANTHER" id="PTHR13748:SF62">
    <property type="entry name" value="COBW DOMAIN-CONTAINING PROTEIN"/>
    <property type="match status" value="1"/>
</dbReference>
<dbReference type="GO" id="GO:0016787">
    <property type="term" value="F:hydrolase activity"/>
    <property type="evidence" value="ECO:0007669"/>
    <property type="project" value="UniProtKB-KW"/>
</dbReference>
<dbReference type="Pfam" id="PF07683">
    <property type="entry name" value="CobW_C"/>
    <property type="match status" value="1"/>
</dbReference>
<dbReference type="RefSeq" id="WP_228234194.1">
    <property type="nucleotide sequence ID" value="NZ_JAJGNA010000015.1"/>
</dbReference>
<evidence type="ECO:0000256" key="5">
    <source>
        <dbReference type="ARBA" id="ARBA00045658"/>
    </source>
</evidence>
<dbReference type="GO" id="GO:0005737">
    <property type="term" value="C:cytoplasm"/>
    <property type="evidence" value="ECO:0007669"/>
    <property type="project" value="TreeGrafter"/>
</dbReference>
<dbReference type="PANTHER" id="PTHR13748">
    <property type="entry name" value="COBW-RELATED"/>
    <property type="match status" value="1"/>
</dbReference>
<dbReference type="EMBL" id="JAJGNA010000015">
    <property type="protein sequence ID" value="MCC4309337.1"/>
    <property type="molecule type" value="Genomic_DNA"/>
</dbReference>
<dbReference type="InterPro" id="IPR011629">
    <property type="entry name" value="CobW-like_C"/>
</dbReference>
<evidence type="ECO:0000256" key="2">
    <source>
        <dbReference type="ARBA" id="ARBA00022801"/>
    </source>
</evidence>
<dbReference type="InterPro" id="IPR003495">
    <property type="entry name" value="CobW/HypB/UreG_nucleotide-bd"/>
</dbReference>
<comment type="function">
    <text evidence="5">Zinc chaperone that directly transfers zinc cofactor to target proteins, thereby activating them. Zinc is transferred from the CXCC motif in the GTPase domain to the zinc binding site in target proteins in a process requiring GTP hydrolysis.</text>
</comment>
<dbReference type="SUPFAM" id="SSF90002">
    <property type="entry name" value="Hypothetical protein YjiA, C-terminal domain"/>
    <property type="match status" value="1"/>
</dbReference>
<dbReference type="Gene3D" id="3.40.50.300">
    <property type="entry name" value="P-loop containing nucleotide triphosphate hydrolases"/>
    <property type="match status" value="1"/>
</dbReference>
<dbReference type="Proteomes" id="UP001108027">
    <property type="component" value="Unassembled WGS sequence"/>
</dbReference>
<sequence length="349" mass="37104">MNPPPVPLVVLTGFLGSGKTTLLNRWLGQRGDLAVVINELGDIGIDQDLARRVGAPISLLAGGCVCCAVQGTLRTTLRNLYMARAGGDLPPFSLVLLETTGAADPFGVTAVLEQDAWLRKRFRLRSVLTTVDRVAGQAALARHPEALEQVTAADVLLLTKTDRAGGDQSALIEQLRRLNPRAEVGEAASADAGLLDRDFPRRCRITGALAPTGPLAPGAALAPAAPLSGPGHRLHPAGLRWRGRIPYDRLQEALAALRDSAGDELVRLKGLVAIEKLDGPLLIQAVTGQPVEMAPLPAWPDGDDDSRLVVIAAGDDPDRPARWLADWRRRLALKEAPTCDSSDSHGSHE</sequence>
<evidence type="ECO:0000256" key="1">
    <source>
        <dbReference type="ARBA" id="ARBA00022741"/>
    </source>
</evidence>
<dbReference type="InterPro" id="IPR036627">
    <property type="entry name" value="CobW-likC_sf"/>
</dbReference>
<evidence type="ECO:0000256" key="4">
    <source>
        <dbReference type="ARBA" id="ARBA00034320"/>
    </source>
</evidence>
<evidence type="ECO:0000313" key="8">
    <source>
        <dbReference type="EMBL" id="MCC4309337.1"/>
    </source>
</evidence>
<dbReference type="SMART" id="SM00833">
    <property type="entry name" value="CobW_C"/>
    <property type="match status" value="1"/>
</dbReference>
<dbReference type="Gene3D" id="3.30.1220.10">
    <property type="entry name" value="CobW-like, C-terminal domain"/>
    <property type="match status" value="1"/>
</dbReference>
<feature type="domain" description="CobW C-terminal" evidence="7">
    <location>
        <begin position="234"/>
        <end position="328"/>
    </location>
</feature>
<dbReference type="CDD" id="cd03112">
    <property type="entry name" value="CobW-like"/>
    <property type="match status" value="1"/>
</dbReference>